<name>A0ABN4QQT3_9HYPH</name>
<dbReference type="InterPro" id="IPR011006">
    <property type="entry name" value="CheY-like_superfamily"/>
</dbReference>
<feature type="region of interest" description="Disordered" evidence="1">
    <location>
        <begin position="515"/>
        <end position="543"/>
    </location>
</feature>
<dbReference type="SUPFAM" id="SSF52172">
    <property type="entry name" value="CheY-like"/>
    <property type="match status" value="1"/>
</dbReference>
<dbReference type="SUPFAM" id="SSF102405">
    <property type="entry name" value="MCP/YpsA-like"/>
    <property type="match status" value="1"/>
</dbReference>
<feature type="compositionally biased region" description="Polar residues" evidence="1">
    <location>
        <begin position="47"/>
        <end position="58"/>
    </location>
</feature>
<keyword evidence="3" id="KW-1185">Reference proteome</keyword>
<dbReference type="RefSeq" id="WP_064832777.1">
    <property type="nucleotide sequence ID" value="NZ_CP013572.1"/>
</dbReference>
<dbReference type="Gene3D" id="3.40.50.450">
    <property type="match status" value="1"/>
</dbReference>
<organism evidence="2 3">
    <name type="scientific">Rhizobium phaseoli</name>
    <dbReference type="NCBI Taxonomy" id="396"/>
    <lineage>
        <taxon>Bacteria</taxon>
        <taxon>Pseudomonadati</taxon>
        <taxon>Pseudomonadota</taxon>
        <taxon>Alphaproteobacteria</taxon>
        <taxon>Hyphomicrobiales</taxon>
        <taxon>Rhizobiaceae</taxon>
        <taxon>Rhizobium/Agrobacterium group</taxon>
        <taxon>Rhizobium</taxon>
    </lineage>
</organism>
<proteinExistence type="predicted"/>
<evidence type="ECO:0000256" key="1">
    <source>
        <dbReference type="SAM" id="MobiDB-lite"/>
    </source>
</evidence>
<reference evidence="2 3" key="1">
    <citation type="submission" date="2015-11" db="EMBL/GenBank/DDBJ databases">
        <title>The limits of bacterial species coexistence and the symbiotic plasmid transference in sympatric Rhizobium populations.</title>
        <authorList>
            <person name="Perez-Carrascal O.M."/>
            <person name="VanInsberghe D."/>
            <person name="Juarez S."/>
            <person name="Polz M.F."/>
            <person name="Vinuesa P."/>
            <person name="Gonzalez V."/>
        </authorList>
    </citation>
    <scope>NUCLEOTIDE SEQUENCE [LARGE SCALE GENOMIC DNA]</scope>
    <source>
        <strain evidence="2 3">N771</strain>
        <plasmid evidence="2 3">pRphaN671d</plasmid>
    </source>
</reference>
<geneLocation type="plasmid" evidence="2 3">
    <name>pRphaN671d</name>
</geneLocation>
<evidence type="ECO:0000313" key="2">
    <source>
        <dbReference type="EMBL" id="ANL87877.1"/>
    </source>
</evidence>
<accession>A0ABN4QQT3</accession>
<gene>
    <name evidence="2" type="ORF">AMC81_PD00020</name>
</gene>
<sequence length="1509" mass="166138">MILALVSALRAAGLTATIGELEQILWLAERLPAAGGDEAQPAERDQANPSAEATNQPRGDQPHAAAKESGGGKIADADAVETAATPLFAAQTQGSVSASVLQVPGVTMMSDLDGLRRALRPLSRRVPSRWRRTLDEEETASRAAETGIWYPFYRPTRERWLDLSIVIDGSPSMDLWADTVADFSRQLRSQGGFKSISNYSLPERPSAPMSPVVRGRGESIAHLLDRNKQHVVFLITDGTGFRWRDGSAQDFIRELGSCAAVSVVQLLPRRSWRHSRVGEPDFEVFAERPGDNNGRLKVVARGELDDTDITDLLFVPVIGLDTATLGQWARMLTARGGAAISGLAIPALPAPKSSIADAVPHSRNSLGDADVSAKAKVARYRHMASRSAYDLAVFMSVPDPLTVPVMRLVQRVMLPDTGIQELVEFFLGGLIEKQSGDGIVGEAVYRLANGVREELMRSLRYSEETKISTQLREIGEYLKNAEGSNFTAFFPSPTGRQRLTDWSLPFGTVSREVLHGGDLDGRSAERTTSRPSPGSLDSIDTVREPDVLNETERPNRTLLYTFASVSELSDLPAGVKILWVDDIPSNNIYPKDRFEEELDADCTIALSTAEGLELLTGAAAFDVIITDMGRPEGDEAGMDLFVAIRKMGIDIPVIIYAARWVTSARNRKRARDAGVFGTTNDAEELFRLVLEASPPTEARSFIRHYARTLADSDFFRQNHLSFLQFSPEEAAAQISSLNLGLDQIPHALVEFVSAISQSEYVQLFTLAPDHLPLLASVVAAGFATYEAASLDGLIGKAAKTGQLIWAPDVSKQRNYIKAERSTKSELVIPRTIGSETFVINIERAVSNAYSDAQIKWLSDFIHSFPFPGANQHAEESSRASLKTPRILVAGTGTFKLPVSVQLLAKELGRSLAENGMHLVAGGWPGVDHIVSRSFTDRLVELGLDPLGHFTQLLEPGQKSDFTIDGAHTIVVRDWALDSVNQADAVVMMGGLGGTYNIYKAAIANSKPIVPIAGSGGDAAKAASELESRGQLHLGIATGFSSMTVDNHIQARLAVDSVIDRVKRFTDPVAQERYRWMIVALLALSEGNSPARPTEDNAPIITHLLSLRDALPERTDAYGSHPIDVSTPDRAVEALETFAEQRPYLLIAIYFDLPLVDPVRPVELSIPAAIVEALMQANGFDLFKESFEAFVQDRELSRRHVAQLDLIARHSERLSKILLPWLDSIRRLNSEHDNISQQSYSDDFPTEAFEGRNSENINAARFSDWGVVIGINSFRELPPLAHSARDAEEFSDWLIDPRGGAIAYRNVRILTGEVSTNEIESSLYDVKSAAKEYAENNGKLRRIYVYISSHFKFDPELNSYSIITSDTSTDFNRGTLNISDVTRYLRDFEEIVIFVDAARQRQIFSEVQVTDVFDDLVSRYIDFQRTACLWMTGTGKEKSSNTSVLLAGLRGEALGEFDEITVDDLYRYVRERQRSQSKKSTEDEYPRLVAHNRGERLILGSAPARHNLFA</sequence>
<dbReference type="InterPro" id="IPR047738">
    <property type="entry name" value="SAV_2336-like_N"/>
</dbReference>
<dbReference type="Proteomes" id="UP000078551">
    <property type="component" value="Plasmid pRphaN671d"/>
</dbReference>
<dbReference type="InterPro" id="IPR029016">
    <property type="entry name" value="GAF-like_dom_sf"/>
</dbReference>
<dbReference type="InterPro" id="IPR041164">
    <property type="entry name" value="LDcluster4"/>
</dbReference>
<dbReference type="NCBIfam" id="NF041121">
    <property type="entry name" value="SAV_2336_NTERM"/>
    <property type="match status" value="1"/>
</dbReference>
<dbReference type="Gene3D" id="3.30.450.40">
    <property type="match status" value="1"/>
</dbReference>
<dbReference type="CDD" id="cd00156">
    <property type="entry name" value="REC"/>
    <property type="match status" value="1"/>
</dbReference>
<protein>
    <submittedName>
        <fullName evidence="2">Response regulator CheY-like domain-containing protein</fullName>
    </submittedName>
</protein>
<keyword evidence="2" id="KW-0614">Plasmid</keyword>
<feature type="compositionally biased region" description="Basic and acidic residues" evidence="1">
    <location>
        <begin position="515"/>
        <end position="528"/>
    </location>
</feature>
<dbReference type="SUPFAM" id="SSF55781">
    <property type="entry name" value="GAF domain-like"/>
    <property type="match status" value="1"/>
</dbReference>
<dbReference type="EMBL" id="CP013572">
    <property type="protein sequence ID" value="ANL87877.1"/>
    <property type="molecule type" value="Genomic_DNA"/>
</dbReference>
<feature type="region of interest" description="Disordered" evidence="1">
    <location>
        <begin position="35"/>
        <end position="73"/>
    </location>
</feature>
<dbReference type="Gene3D" id="3.40.50.2300">
    <property type="match status" value="1"/>
</dbReference>
<evidence type="ECO:0000313" key="3">
    <source>
        <dbReference type="Proteomes" id="UP000078551"/>
    </source>
</evidence>
<dbReference type="Pfam" id="PF18306">
    <property type="entry name" value="LDcluster4"/>
    <property type="match status" value="1"/>
</dbReference>